<dbReference type="EMBL" id="JAAGAX010000059">
    <property type="protein sequence ID" value="KAF2282784.1"/>
    <property type="molecule type" value="Genomic_DNA"/>
</dbReference>
<dbReference type="Pfam" id="PF12796">
    <property type="entry name" value="Ank_2"/>
    <property type="match status" value="1"/>
</dbReference>
<proteinExistence type="predicted"/>
<dbReference type="Gene3D" id="1.25.40.20">
    <property type="entry name" value="Ankyrin repeat-containing domain"/>
    <property type="match status" value="2"/>
</dbReference>
<dbReference type="InterPro" id="IPR036770">
    <property type="entry name" value="Ankyrin_rpt-contain_sf"/>
</dbReference>
<keyword evidence="2" id="KW-0040">ANK repeat</keyword>
<organism evidence="3 4">
    <name type="scientific">Hevea brasiliensis</name>
    <name type="common">Para rubber tree</name>
    <name type="synonym">Siphonia brasiliensis</name>
    <dbReference type="NCBI Taxonomy" id="3981"/>
    <lineage>
        <taxon>Eukaryota</taxon>
        <taxon>Viridiplantae</taxon>
        <taxon>Streptophyta</taxon>
        <taxon>Embryophyta</taxon>
        <taxon>Tracheophyta</taxon>
        <taxon>Spermatophyta</taxon>
        <taxon>Magnoliopsida</taxon>
        <taxon>eudicotyledons</taxon>
        <taxon>Gunneridae</taxon>
        <taxon>Pentapetalae</taxon>
        <taxon>rosids</taxon>
        <taxon>fabids</taxon>
        <taxon>Malpighiales</taxon>
        <taxon>Euphorbiaceae</taxon>
        <taxon>Crotonoideae</taxon>
        <taxon>Micrandreae</taxon>
        <taxon>Hevea</taxon>
    </lineage>
</organism>
<sequence>MAAVRKMLRMTNKNKETALHEAARNERSLGVVEAIMIHEDPNEFKYSANNRGESPLYLAVKSRNVEIASELLRHPNSQLLAYGGPTGKTALHEATMLDFGDEDFKDEGKRKKLLEKYRSMAKEKDQKERTERYSGYTVYMMIDQLLEKWSNLAKETDEKGWTPLHYAAYTRNWLAVHVLLNKDKSTAYIADKYWKRTALHIAACRGFQYEMELIISECPDCCELTDSRGWNVIHYAVISKNDEVLKAVLQYSSLIYLLYGEDVKGNTPVHLYKTYHSRLPSFIKNAHEDNDMFKHWRTLHDQIQMEGDFKSHREAINGENPGPIPFDVEKEAWQTLSMGRQLGLVFSQPDDIVVNFLVEQINSDMLAFKASRS</sequence>
<gene>
    <name evidence="3" type="ORF">GH714_043378</name>
</gene>
<evidence type="ECO:0000313" key="4">
    <source>
        <dbReference type="Proteomes" id="UP000467840"/>
    </source>
</evidence>
<reference evidence="3 4" key="1">
    <citation type="journal article" date="2020" name="Mol. Plant">
        <title>The Chromosome-Based Rubber Tree Genome Provides New Insights into Spurge Genome Evolution and Rubber Biosynthesis.</title>
        <authorList>
            <person name="Liu J."/>
            <person name="Shi C."/>
            <person name="Shi C.C."/>
            <person name="Li W."/>
            <person name="Zhang Q.J."/>
            <person name="Zhang Y."/>
            <person name="Li K."/>
            <person name="Lu H.F."/>
            <person name="Shi C."/>
            <person name="Zhu S.T."/>
            <person name="Xiao Z.Y."/>
            <person name="Nan H."/>
            <person name="Yue Y."/>
            <person name="Zhu X.G."/>
            <person name="Wu Y."/>
            <person name="Hong X.N."/>
            <person name="Fan G.Y."/>
            <person name="Tong Y."/>
            <person name="Zhang D."/>
            <person name="Mao C.L."/>
            <person name="Liu Y.L."/>
            <person name="Hao S.J."/>
            <person name="Liu W.Q."/>
            <person name="Lv M.Q."/>
            <person name="Zhang H.B."/>
            <person name="Liu Y."/>
            <person name="Hu-Tang G.R."/>
            <person name="Wang J.P."/>
            <person name="Wang J.H."/>
            <person name="Sun Y.H."/>
            <person name="Ni S.B."/>
            <person name="Chen W.B."/>
            <person name="Zhang X.C."/>
            <person name="Jiao Y.N."/>
            <person name="Eichler E.E."/>
            <person name="Li G.H."/>
            <person name="Liu X."/>
            <person name="Gao L.Z."/>
        </authorList>
    </citation>
    <scope>NUCLEOTIDE SEQUENCE [LARGE SCALE GENOMIC DNA]</scope>
    <source>
        <strain evidence="4">cv. GT1</strain>
        <tissue evidence="3">Leaf</tissue>
    </source>
</reference>
<dbReference type="Proteomes" id="UP000467840">
    <property type="component" value="Unassembled WGS sequence"/>
</dbReference>
<dbReference type="SUPFAM" id="SSF48403">
    <property type="entry name" value="Ankyrin repeat"/>
    <property type="match status" value="1"/>
</dbReference>
<evidence type="ECO:0000256" key="2">
    <source>
        <dbReference type="ARBA" id="ARBA00023043"/>
    </source>
</evidence>
<evidence type="ECO:0000313" key="3">
    <source>
        <dbReference type="EMBL" id="KAF2282784.1"/>
    </source>
</evidence>
<dbReference type="SMART" id="SM00248">
    <property type="entry name" value="ANK"/>
    <property type="match status" value="6"/>
</dbReference>
<comment type="caution">
    <text evidence="3">The sequence shown here is derived from an EMBL/GenBank/DDBJ whole genome shotgun (WGS) entry which is preliminary data.</text>
</comment>
<evidence type="ECO:0000256" key="1">
    <source>
        <dbReference type="ARBA" id="ARBA00022737"/>
    </source>
</evidence>
<dbReference type="GO" id="GO:0005886">
    <property type="term" value="C:plasma membrane"/>
    <property type="evidence" value="ECO:0007669"/>
    <property type="project" value="TreeGrafter"/>
</dbReference>
<protein>
    <submittedName>
        <fullName evidence="3">Uncharacterized protein</fullName>
    </submittedName>
</protein>
<dbReference type="AlphaFoldDB" id="A0A6A6K2Q1"/>
<accession>A0A6A6K2Q1</accession>
<dbReference type="InterPro" id="IPR002110">
    <property type="entry name" value="Ankyrin_rpt"/>
</dbReference>
<keyword evidence="1" id="KW-0677">Repeat</keyword>
<keyword evidence="4" id="KW-1185">Reference proteome</keyword>
<dbReference type="PANTHER" id="PTHR24186">
    <property type="entry name" value="PROTEIN PHOSPHATASE 1 REGULATORY SUBUNIT"/>
    <property type="match status" value="1"/>
</dbReference>
<dbReference type="PANTHER" id="PTHR24186:SF53">
    <property type="entry name" value="PGG DOMAIN-CONTAINING PROTEIN"/>
    <property type="match status" value="1"/>
</dbReference>
<name>A0A6A6K2Q1_HEVBR</name>